<dbReference type="AlphaFoldDB" id="B6K210"/>
<proteinExistence type="predicted"/>
<reference evidence="2 4" key="1">
    <citation type="journal article" date="2011" name="Science">
        <title>Comparative functional genomics of the fission yeasts.</title>
        <authorList>
            <person name="Rhind N."/>
            <person name="Chen Z."/>
            <person name="Yassour M."/>
            <person name="Thompson D.A."/>
            <person name="Haas B.J."/>
            <person name="Habib N."/>
            <person name="Wapinski I."/>
            <person name="Roy S."/>
            <person name="Lin M.F."/>
            <person name="Heiman D.I."/>
            <person name="Young S.K."/>
            <person name="Furuya K."/>
            <person name="Guo Y."/>
            <person name="Pidoux A."/>
            <person name="Chen H.M."/>
            <person name="Robbertse B."/>
            <person name="Goldberg J.M."/>
            <person name="Aoki K."/>
            <person name="Bayne E.H."/>
            <person name="Berlin A.M."/>
            <person name="Desjardins C.A."/>
            <person name="Dobbs E."/>
            <person name="Dukaj L."/>
            <person name="Fan L."/>
            <person name="FitzGerald M.G."/>
            <person name="French C."/>
            <person name="Gujja S."/>
            <person name="Hansen K."/>
            <person name="Keifenheim D."/>
            <person name="Levin J.Z."/>
            <person name="Mosher R.A."/>
            <person name="Mueller C.A."/>
            <person name="Pfiffner J."/>
            <person name="Priest M."/>
            <person name="Russ C."/>
            <person name="Smialowska A."/>
            <person name="Swoboda P."/>
            <person name="Sykes S.M."/>
            <person name="Vaughn M."/>
            <person name="Vengrova S."/>
            <person name="Yoder R."/>
            <person name="Zeng Q."/>
            <person name="Allshire R."/>
            <person name="Baulcombe D."/>
            <person name="Birren B.W."/>
            <person name="Brown W."/>
            <person name="Ekwall K."/>
            <person name="Kellis M."/>
            <person name="Leatherwood J."/>
            <person name="Levin H."/>
            <person name="Margalit H."/>
            <person name="Martienssen R."/>
            <person name="Nieduszynski C.A."/>
            <person name="Spatafora J.W."/>
            <person name="Friedman N."/>
            <person name="Dalgaard J.Z."/>
            <person name="Baumann P."/>
            <person name="Niki H."/>
            <person name="Regev A."/>
            <person name="Nusbaum C."/>
        </authorList>
    </citation>
    <scope>NUCLEOTIDE SEQUENCE [LARGE SCALE GENOMIC DNA]</scope>
    <source>
        <strain evidence="4">yFS275 / FY16936</strain>
    </source>
</reference>
<dbReference type="OrthoDB" id="16824at2759"/>
<dbReference type="Proteomes" id="UP000001744">
    <property type="component" value="Unassembled WGS sequence"/>
</dbReference>
<feature type="signal peptide" evidence="1">
    <location>
        <begin position="1"/>
        <end position="22"/>
    </location>
</feature>
<sequence length="73" mass="8434">MTFFSRLFHIGVDLTLLSVCFAGLRRSTGLTVNREKIQNDEIRNAVAKYLDFGEWTFDQSAVMLRTKSWMKTA</sequence>
<dbReference type="eggNOG" id="ENOG502S6Z8">
    <property type="taxonomic scope" value="Eukaryota"/>
</dbReference>
<feature type="chain" id="PRO_5002845044" evidence="1">
    <location>
        <begin position="23"/>
        <end position="73"/>
    </location>
</feature>
<dbReference type="PANTHER" id="PTHR28075:SF1">
    <property type="entry name" value="DUF1748-DOMAIN-CONTAINING PROTEIN"/>
    <property type="match status" value="1"/>
</dbReference>
<dbReference type="RefSeq" id="XP_002173484.1">
    <property type="nucleotide sequence ID" value="XM_002173448.2"/>
</dbReference>
<protein>
    <submittedName>
        <fullName evidence="2">DUF1748 family protein</fullName>
    </submittedName>
</protein>
<dbReference type="GeneID" id="7049021"/>
<gene>
    <name evidence="3" type="primary">atg44</name>
    <name evidence="2" type="ORF">SJAG_05261</name>
</gene>
<evidence type="ECO:0000313" key="2">
    <source>
        <dbReference type="EMBL" id="EEB07191.1"/>
    </source>
</evidence>
<dbReference type="JaponicusDB" id="SJAG_05261">
    <property type="gene designation" value="atg44"/>
</dbReference>
<keyword evidence="1" id="KW-0732">Signal</keyword>
<dbReference type="STRING" id="402676.B6K210"/>
<name>B6K210_SCHJY</name>
<dbReference type="PANTHER" id="PTHR28075">
    <property type="entry name" value="CHROMOSOME 16, WHOLE GENOME SHOTGUN SEQUENCE"/>
    <property type="match status" value="1"/>
</dbReference>
<dbReference type="EMBL" id="KE651166">
    <property type="protein sequence ID" value="EEB07191.1"/>
    <property type="molecule type" value="Genomic_DNA"/>
</dbReference>
<dbReference type="Pfam" id="PF08520">
    <property type="entry name" value="Mitofissin"/>
    <property type="match status" value="1"/>
</dbReference>
<accession>B6K210</accession>
<dbReference type="GO" id="GO:0000266">
    <property type="term" value="P:mitochondrial fission"/>
    <property type="evidence" value="ECO:0007669"/>
    <property type="project" value="EnsemblFungi"/>
</dbReference>
<evidence type="ECO:0000256" key="1">
    <source>
        <dbReference type="SAM" id="SignalP"/>
    </source>
</evidence>
<organism evidence="2 4">
    <name type="scientific">Schizosaccharomyces japonicus (strain yFS275 / FY16936)</name>
    <name type="common">Fission yeast</name>
    <dbReference type="NCBI Taxonomy" id="402676"/>
    <lineage>
        <taxon>Eukaryota</taxon>
        <taxon>Fungi</taxon>
        <taxon>Dikarya</taxon>
        <taxon>Ascomycota</taxon>
        <taxon>Taphrinomycotina</taxon>
        <taxon>Schizosaccharomycetes</taxon>
        <taxon>Schizosaccharomycetales</taxon>
        <taxon>Schizosaccharomycetaceae</taxon>
        <taxon>Schizosaccharomyces</taxon>
    </lineage>
</organism>
<dbReference type="OMA" id="NKEVGKW"/>
<dbReference type="InterPro" id="IPR013726">
    <property type="entry name" value="Mitofissin"/>
</dbReference>
<dbReference type="VEuPathDB" id="FungiDB:SJAG_05261"/>
<keyword evidence="4" id="KW-1185">Reference proteome</keyword>
<evidence type="ECO:0000313" key="4">
    <source>
        <dbReference type="Proteomes" id="UP000001744"/>
    </source>
</evidence>
<dbReference type="GO" id="GO:0005758">
    <property type="term" value="C:mitochondrial intermembrane space"/>
    <property type="evidence" value="ECO:0007669"/>
    <property type="project" value="EnsemblFungi"/>
</dbReference>
<dbReference type="HOGENOM" id="CLU_151392_1_0_1"/>
<evidence type="ECO:0000313" key="3">
    <source>
        <dbReference type="JaponicusDB" id="SJAG_05261"/>
    </source>
</evidence>